<comment type="cofactor">
    <cofactor evidence="1 10">
        <name>Zn(2+)</name>
        <dbReference type="ChEBI" id="CHEBI:29105"/>
    </cofactor>
</comment>
<evidence type="ECO:0000256" key="2">
    <source>
        <dbReference type="ARBA" id="ARBA00002904"/>
    </source>
</evidence>
<comment type="function">
    <text evidence="2 10">Reversible hydration of carbon dioxide.</text>
</comment>
<dbReference type="AlphaFoldDB" id="A0AAE1JQ01"/>
<dbReference type="EC" id="4.2.1.1" evidence="5 10"/>
<evidence type="ECO:0000256" key="7">
    <source>
        <dbReference type="ARBA" id="ARBA00022833"/>
    </source>
</evidence>
<dbReference type="Gene3D" id="3.10.200.10">
    <property type="entry name" value="Alpha carbonic anhydrase"/>
    <property type="match status" value="1"/>
</dbReference>
<dbReference type="PANTHER" id="PTHR18952">
    <property type="entry name" value="CARBONIC ANHYDRASE"/>
    <property type="match status" value="1"/>
</dbReference>
<comment type="caution">
    <text evidence="12">The sequence shown here is derived from an EMBL/GenBank/DDBJ whole genome shotgun (WGS) entry which is preliminary data.</text>
</comment>
<evidence type="ECO:0000256" key="8">
    <source>
        <dbReference type="ARBA" id="ARBA00023239"/>
    </source>
</evidence>
<evidence type="ECO:0000256" key="5">
    <source>
        <dbReference type="ARBA" id="ARBA00012925"/>
    </source>
</evidence>
<feature type="chain" id="PRO_5041770634" description="Carbonic anhydrase" evidence="10">
    <location>
        <begin position="29"/>
        <end position="277"/>
    </location>
</feature>
<dbReference type="InterPro" id="IPR001148">
    <property type="entry name" value="CA_dom"/>
</dbReference>
<evidence type="ECO:0000256" key="1">
    <source>
        <dbReference type="ARBA" id="ARBA00001947"/>
    </source>
</evidence>
<dbReference type="GO" id="GO:0004089">
    <property type="term" value="F:carbonate dehydratase activity"/>
    <property type="evidence" value="ECO:0007669"/>
    <property type="project" value="UniProtKB-UniRule"/>
</dbReference>
<dbReference type="PROSITE" id="PS51144">
    <property type="entry name" value="ALPHA_CA_2"/>
    <property type="match status" value="1"/>
</dbReference>
<proteinExistence type="inferred from homology"/>
<comment type="similarity">
    <text evidence="4">Belongs to the alpha-class carbonic anhydrase family.</text>
</comment>
<dbReference type="EMBL" id="JAWXYG010000005">
    <property type="protein sequence ID" value="KAK4272821.1"/>
    <property type="molecule type" value="Genomic_DNA"/>
</dbReference>
<evidence type="ECO:0000256" key="9">
    <source>
        <dbReference type="ARBA" id="ARBA00048348"/>
    </source>
</evidence>
<dbReference type="PROSITE" id="PS00162">
    <property type="entry name" value="ALPHA_CA_1"/>
    <property type="match status" value="1"/>
</dbReference>
<reference evidence="12" key="1">
    <citation type="submission" date="2023-10" db="EMBL/GenBank/DDBJ databases">
        <title>Chromosome-level genome of the transformable northern wattle, Acacia crassicarpa.</title>
        <authorList>
            <person name="Massaro I."/>
            <person name="Sinha N.R."/>
            <person name="Poethig S."/>
            <person name="Leichty A.R."/>
        </authorList>
    </citation>
    <scope>NUCLEOTIDE SEQUENCE</scope>
    <source>
        <strain evidence="12">Acra3RX</strain>
        <tissue evidence="12">Leaf</tissue>
    </source>
</reference>
<evidence type="ECO:0000313" key="13">
    <source>
        <dbReference type="Proteomes" id="UP001293593"/>
    </source>
</evidence>
<keyword evidence="10" id="KW-0732">Signal</keyword>
<dbReference type="Proteomes" id="UP001293593">
    <property type="component" value="Unassembled WGS sequence"/>
</dbReference>
<protein>
    <recommendedName>
        <fullName evidence="5 10">Carbonic anhydrase</fullName>
        <ecNumber evidence="5 10">4.2.1.1</ecNumber>
    </recommendedName>
</protein>
<feature type="domain" description="Alpha-carbonic anhydrase" evidence="11">
    <location>
        <begin position="35"/>
        <end position="270"/>
    </location>
</feature>
<dbReference type="GO" id="GO:0008270">
    <property type="term" value="F:zinc ion binding"/>
    <property type="evidence" value="ECO:0007669"/>
    <property type="project" value="UniProtKB-UniRule"/>
</dbReference>
<keyword evidence="6 10" id="KW-0479">Metal-binding</keyword>
<dbReference type="PANTHER" id="PTHR18952:SF201">
    <property type="entry name" value="CARBONIC ANHYDRASE"/>
    <property type="match status" value="1"/>
</dbReference>
<sequence>MKPQTNLTLFIFLLLLSFVSLHSTLSRAQETEDESEFDYRKGSEKGPQHWGELKKEWASCKHGKSQSPIDLSTRRVTIVPRTGLLENTYKPQKATLKNRGHDIQVKWEGDAGSIRVNGSDFFLHQAHWHSPSEHTINGRRYDMELHMVHSSSSKPEKVVVVGVLYKIGRPDPFLSKLGKYIRKMVDEVGEEEIGYIHPLGISKRGRNYFTYMGSLTVPPCTEGVLWIINHKVRTVSREQVKLLREAVHDYAERNARPLQPRNDREIELHLPIKKPRY</sequence>
<dbReference type="Pfam" id="PF00194">
    <property type="entry name" value="Carb_anhydrase"/>
    <property type="match status" value="1"/>
</dbReference>
<dbReference type="InterPro" id="IPR018338">
    <property type="entry name" value="Carbonic_anhydrase_a-class_CS"/>
</dbReference>
<evidence type="ECO:0000259" key="11">
    <source>
        <dbReference type="PROSITE" id="PS51144"/>
    </source>
</evidence>
<comment type="similarity">
    <text evidence="10">Belongs to the alpha-carbonic anhydrase family.</text>
</comment>
<name>A0AAE1JQ01_9FABA</name>
<accession>A0AAE1JQ01</accession>
<feature type="signal peptide" evidence="10">
    <location>
        <begin position="1"/>
        <end position="28"/>
    </location>
</feature>
<comment type="subcellular location">
    <subcellularLocation>
        <location evidence="3">Plastid</location>
        <location evidence="3">Chloroplast stroma</location>
    </subcellularLocation>
</comment>
<evidence type="ECO:0000256" key="4">
    <source>
        <dbReference type="ARBA" id="ARBA00006365"/>
    </source>
</evidence>
<dbReference type="CDD" id="cd03124">
    <property type="entry name" value="alpha_CA_prokaryotic_like"/>
    <property type="match status" value="1"/>
</dbReference>
<dbReference type="InterPro" id="IPR041891">
    <property type="entry name" value="Alpha_CA_prokaryot-like"/>
</dbReference>
<dbReference type="GO" id="GO:0009570">
    <property type="term" value="C:chloroplast stroma"/>
    <property type="evidence" value="ECO:0007669"/>
    <property type="project" value="UniProtKB-SubCell"/>
</dbReference>
<keyword evidence="13" id="KW-1185">Reference proteome</keyword>
<evidence type="ECO:0000313" key="12">
    <source>
        <dbReference type="EMBL" id="KAK4272821.1"/>
    </source>
</evidence>
<dbReference type="InterPro" id="IPR036398">
    <property type="entry name" value="CA_dom_sf"/>
</dbReference>
<keyword evidence="8 10" id="KW-0456">Lyase</keyword>
<organism evidence="12 13">
    <name type="scientific">Acacia crassicarpa</name>
    <name type="common">northern wattle</name>
    <dbReference type="NCBI Taxonomy" id="499986"/>
    <lineage>
        <taxon>Eukaryota</taxon>
        <taxon>Viridiplantae</taxon>
        <taxon>Streptophyta</taxon>
        <taxon>Embryophyta</taxon>
        <taxon>Tracheophyta</taxon>
        <taxon>Spermatophyta</taxon>
        <taxon>Magnoliopsida</taxon>
        <taxon>eudicotyledons</taxon>
        <taxon>Gunneridae</taxon>
        <taxon>Pentapetalae</taxon>
        <taxon>rosids</taxon>
        <taxon>fabids</taxon>
        <taxon>Fabales</taxon>
        <taxon>Fabaceae</taxon>
        <taxon>Caesalpinioideae</taxon>
        <taxon>mimosoid clade</taxon>
        <taxon>Acacieae</taxon>
        <taxon>Acacia</taxon>
    </lineage>
</organism>
<gene>
    <name evidence="12" type="ORF">QN277_021324</name>
</gene>
<dbReference type="InterPro" id="IPR023561">
    <property type="entry name" value="Carbonic_anhydrase_a-class"/>
</dbReference>
<dbReference type="GO" id="GO:0006730">
    <property type="term" value="P:one-carbon metabolic process"/>
    <property type="evidence" value="ECO:0007669"/>
    <property type="project" value="TreeGrafter"/>
</dbReference>
<dbReference type="SMART" id="SM01057">
    <property type="entry name" value="Carb_anhydrase"/>
    <property type="match status" value="1"/>
</dbReference>
<keyword evidence="7 10" id="KW-0862">Zinc</keyword>
<comment type="catalytic activity">
    <reaction evidence="9 10">
        <text>hydrogencarbonate + H(+) = CO2 + H2O</text>
        <dbReference type="Rhea" id="RHEA:10748"/>
        <dbReference type="ChEBI" id="CHEBI:15377"/>
        <dbReference type="ChEBI" id="CHEBI:15378"/>
        <dbReference type="ChEBI" id="CHEBI:16526"/>
        <dbReference type="ChEBI" id="CHEBI:17544"/>
        <dbReference type="EC" id="4.2.1.1"/>
    </reaction>
</comment>
<evidence type="ECO:0000256" key="6">
    <source>
        <dbReference type="ARBA" id="ARBA00022723"/>
    </source>
</evidence>
<evidence type="ECO:0000256" key="3">
    <source>
        <dbReference type="ARBA" id="ARBA00004470"/>
    </source>
</evidence>
<dbReference type="SUPFAM" id="SSF51069">
    <property type="entry name" value="Carbonic anhydrase"/>
    <property type="match status" value="1"/>
</dbReference>
<evidence type="ECO:0000256" key="10">
    <source>
        <dbReference type="RuleBase" id="RU367011"/>
    </source>
</evidence>